<evidence type="ECO:0000313" key="4">
    <source>
        <dbReference type="Proteomes" id="UP000318733"/>
    </source>
</evidence>
<dbReference type="Pfam" id="PF08401">
    <property type="entry name" value="ArdcN"/>
    <property type="match status" value="1"/>
</dbReference>
<dbReference type="Proteomes" id="UP000318733">
    <property type="component" value="Unassembled WGS sequence"/>
</dbReference>
<accession>A0A556MME6</accession>
<dbReference type="Pfam" id="PF18818">
    <property type="entry name" value="MPTase-PolyVal"/>
    <property type="match status" value="1"/>
</dbReference>
<keyword evidence="4" id="KW-1185">Reference proteome</keyword>
<dbReference type="InterPro" id="IPR041459">
    <property type="entry name" value="MPTase-PolyVal"/>
</dbReference>
<feature type="domain" description="Polyvalent protein metallopeptidase" evidence="2">
    <location>
        <begin position="174"/>
        <end position="222"/>
    </location>
</feature>
<reference evidence="3 4" key="1">
    <citation type="submission" date="2019-07" db="EMBL/GenBank/DDBJ databases">
        <authorList>
            <person name="Huq M.A."/>
        </authorList>
    </citation>
    <scope>NUCLEOTIDE SEQUENCE [LARGE SCALE GENOMIC DNA]</scope>
    <source>
        <strain evidence="3 4">MAH-19</strain>
    </source>
</reference>
<name>A0A556MME6_9SPHI</name>
<evidence type="ECO:0000259" key="1">
    <source>
        <dbReference type="Pfam" id="PF08401"/>
    </source>
</evidence>
<sequence>MSNNFKPLTEQIAEKLIQQFEEGTSLFQKGGGEPLQMPLNPSTGKNYRGAPALILLLKQEADPRWMTLDQGNFMKNNVMKEEKGTLISFYKTRELQDTGEKNDKGKPKMTSVKLDEPKLATAFVFNAKQLKDMRPLEVKAPDPERLGQILGPEPGLRAVAEKLIAEKPGESSIKDALKANIAAIFLSAQLQQPYDIGDHIGYIKPWSQLLKEEPAELFKAANDAQYIADKVLRQEKKMTNKTTLNKGDVIPYKGDTIKVLSILKGKTAQVENSDGAKFKVGPKDGLYAALVDAKNSVREATVKELQPQEEKNYAIAR</sequence>
<dbReference type="GO" id="GO:0003697">
    <property type="term" value="F:single-stranded DNA binding"/>
    <property type="evidence" value="ECO:0007669"/>
    <property type="project" value="InterPro"/>
</dbReference>
<proteinExistence type="predicted"/>
<dbReference type="OrthoDB" id="9792687at2"/>
<evidence type="ECO:0000259" key="2">
    <source>
        <dbReference type="Pfam" id="PF18818"/>
    </source>
</evidence>
<comment type="caution">
    <text evidence="3">The sequence shown here is derived from an EMBL/GenBank/DDBJ whole genome shotgun (WGS) entry which is preliminary data.</text>
</comment>
<protein>
    <submittedName>
        <fullName evidence="3">DUF1738 domain-containing protein</fullName>
    </submittedName>
</protein>
<gene>
    <name evidence="3" type="ORF">FO440_14425</name>
</gene>
<feature type="domain" description="N-terminal" evidence="1">
    <location>
        <begin position="8"/>
        <end position="110"/>
    </location>
</feature>
<dbReference type="EMBL" id="VLPK01000002">
    <property type="protein sequence ID" value="TSJ40929.1"/>
    <property type="molecule type" value="Genomic_DNA"/>
</dbReference>
<organism evidence="3 4">
    <name type="scientific">Mucilaginibacter corticis</name>
    <dbReference type="NCBI Taxonomy" id="2597670"/>
    <lineage>
        <taxon>Bacteria</taxon>
        <taxon>Pseudomonadati</taxon>
        <taxon>Bacteroidota</taxon>
        <taxon>Sphingobacteriia</taxon>
        <taxon>Sphingobacteriales</taxon>
        <taxon>Sphingobacteriaceae</taxon>
        <taxon>Mucilaginibacter</taxon>
    </lineage>
</organism>
<dbReference type="AlphaFoldDB" id="A0A556MME6"/>
<evidence type="ECO:0000313" key="3">
    <source>
        <dbReference type="EMBL" id="TSJ40929.1"/>
    </source>
</evidence>
<dbReference type="InterPro" id="IPR013610">
    <property type="entry name" value="ArdC_N"/>
</dbReference>
<dbReference type="RefSeq" id="WP_144248967.1">
    <property type="nucleotide sequence ID" value="NZ_VLPK01000002.1"/>
</dbReference>